<proteinExistence type="predicted"/>
<evidence type="ECO:0000256" key="2">
    <source>
        <dbReference type="SAM" id="MobiDB-lite"/>
    </source>
</evidence>
<dbReference type="AlphaFoldDB" id="A0A4V4HBP2"/>
<dbReference type="Proteomes" id="UP000297245">
    <property type="component" value="Unassembled WGS sequence"/>
</dbReference>
<keyword evidence="1" id="KW-0175">Coiled coil</keyword>
<name>A0A4V4HBP2_DENBC</name>
<feature type="compositionally biased region" description="Polar residues" evidence="2">
    <location>
        <begin position="1"/>
        <end position="23"/>
    </location>
</feature>
<evidence type="ECO:0000256" key="1">
    <source>
        <dbReference type="SAM" id="Coils"/>
    </source>
</evidence>
<dbReference type="PROSITE" id="PS00675">
    <property type="entry name" value="SIGMA54_INTERACT_1"/>
    <property type="match status" value="1"/>
</dbReference>
<dbReference type="OrthoDB" id="2611327at2759"/>
<feature type="region of interest" description="Disordered" evidence="2">
    <location>
        <begin position="1"/>
        <end position="25"/>
    </location>
</feature>
<organism evidence="3 4">
    <name type="scientific">Dendrothele bispora (strain CBS 962.96)</name>
    <dbReference type="NCBI Taxonomy" id="1314807"/>
    <lineage>
        <taxon>Eukaryota</taxon>
        <taxon>Fungi</taxon>
        <taxon>Dikarya</taxon>
        <taxon>Basidiomycota</taxon>
        <taxon>Agaricomycotina</taxon>
        <taxon>Agaricomycetes</taxon>
        <taxon>Agaricomycetidae</taxon>
        <taxon>Agaricales</taxon>
        <taxon>Agaricales incertae sedis</taxon>
        <taxon>Dendrothele</taxon>
    </lineage>
</organism>
<sequence length="135" mass="14702">MSTVSTNANNKNAGDDNQPTINDIPSLRNGIIKTVKSTGKVEFTILVVGETGVGKSSYADLSLSGSFSGQVEKAVKMLEQNHKAMEEKGVDKSTLDKVQNSLDEMKRKLDLLKKAQKESEEGIIRRVFNTVTGRS</sequence>
<dbReference type="EMBL" id="ML179933">
    <property type="protein sequence ID" value="THU80165.1"/>
    <property type="molecule type" value="Genomic_DNA"/>
</dbReference>
<evidence type="ECO:0000313" key="3">
    <source>
        <dbReference type="EMBL" id="THU80165.1"/>
    </source>
</evidence>
<accession>A0A4V4HBP2</accession>
<keyword evidence="4" id="KW-1185">Reference proteome</keyword>
<dbReference type="InterPro" id="IPR025662">
    <property type="entry name" value="Sigma_54_int_dom_ATP-bd_1"/>
</dbReference>
<protein>
    <submittedName>
        <fullName evidence="3">Uncharacterized protein</fullName>
    </submittedName>
</protein>
<evidence type="ECO:0000313" key="4">
    <source>
        <dbReference type="Proteomes" id="UP000297245"/>
    </source>
</evidence>
<gene>
    <name evidence="3" type="ORF">K435DRAFT_810085</name>
</gene>
<feature type="coiled-coil region" evidence="1">
    <location>
        <begin position="68"/>
        <end position="122"/>
    </location>
</feature>
<reference evidence="3 4" key="1">
    <citation type="journal article" date="2019" name="Nat. Ecol. Evol.">
        <title>Megaphylogeny resolves global patterns of mushroom evolution.</title>
        <authorList>
            <person name="Varga T."/>
            <person name="Krizsan K."/>
            <person name="Foldi C."/>
            <person name="Dima B."/>
            <person name="Sanchez-Garcia M."/>
            <person name="Sanchez-Ramirez S."/>
            <person name="Szollosi G.J."/>
            <person name="Szarkandi J.G."/>
            <person name="Papp V."/>
            <person name="Albert L."/>
            <person name="Andreopoulos W."/>
            <person name="Angelini C."/>
            <person name="Antonin V."/>
            <person name="Barry K.W."/>
            <person name="Bougher N.L."/>
            <person name="Buchanan P."/>
            <person name="Buyck B."/>
            <person name="Bense V."/>
            <person name="Catcheside P."/>
            <person name="Chovatia M."/>
            <person name="Cooper J."/>
            <person name="Damon W."/>
            <person name="Desjardin D."/>
            <person name="Finy P."/>
            <person name="Geml J."/>
            <person name="Haridas S."/>
            <person name="Hughes K."/>
            <person name="Justo A."/>
            <person name="Karasinski D."/>
            <person name="Kautmanova I."/>
            <person name="Kiss B."/>
            <person name="Kocsube S."/>
            <person name="Kotiranta H."/>
            <person name="LaButti K.M."/>
            <person name="Lechner B.E."/>
            <person name="Liimatainen K."/>
            <person name="Lipzen A."/>
            <person name="Lukacs Z."/>
            <person name="Mihaltcheva S."/>
            <person name="Morgado L.N."/>
            <person name="Niskanen T."/>
            <person name="Noordeloos M.E."/>
            <person name="Ohm R.A."/>
            <person name="Ortiz-Santana B."/>
            <person name="Ovrebo C."/>
            <person name="Racz N."/>
            <person name="Riley R."/>
            <person name="Savchenko A."/>
            <person name="Shiryaev A."/>
            <person name="Soop K."/>
            <person name="Spirin V."/>
            <person name="Szebenyi C."/>
            <person name="Tomsovsky M."/>
            <person name="Tulloss R.E."/>
            <person name="Uehling J."/>
            <person name="Grigoriev I.V."/>
            <person name="Vagvolgyi C."/>
            <person name="Papp T."/>
            <person name="Martin F.M."/>
            <person name="Miettinen O."/>
            <person name="Hibbett D.S."/>
            <person name="Nagy L.G."/>
        </authorList>
    </citation>
    <scope>NUCLEOTIDE SEQUENCE [LARGE SCALE GENOMIC DNA]</scope>
    <source>
        <strain evidence="3 4">CBS 962.96</strain>
    </source>
</reference>